<dbReference type="EMBL" id="SNSC02000001">
    <property type="protein sequence ID" value="TID27551.1"/>
    <property type="molecule type" value="Genomic_DNA"/>
</dbReference>
<dbReference type="SUPFAM" id="SSF50129">
    <property type="entry name" value="GroES-like"/>
    <property type="match status" value="1"/>
</dbReference>
<sequence length="368" mass="38783">MAPTNLPGKMLAAQVVEYNKPYKIHEVSVPTNLGPKSLLVKVAVASLCHTDGMVVNGDFKTKLPSIASHEGAGTVVQVGTEVKNFAPGDRVMVGIPQDPCGHCSDCLGPENFKQYCTNIAGHLGVTMDGAFADYLLADARTSVKLPDAVSFQTAAPMACAGCTVWRGVLQAKLKSGETLAIVGSGGGLGHLGIQFARALGLQVIAIDARDEGIELSRKVGAQIIIDARKGCKSVVEEVQKVTNNQGADATINVSDANSAAATACAVTKMHGRMIQIAQPENVSVPFHELIFRDIRIEGSLVCSPDEARRMLDVVAEHKISVNANSFTGIKKLPEMVDLAHSGTMLGKGIIIVDEKQIAAQQKPGLELV</sequence>
<dbReference type="Pfam" id="PF00107">
    <property type="entry name" value="ADH_zinc_N"/>
    <property type="match status" value="1"/>
</dbReference>
<evidence type="ECO:0000313" key="9">
    <source>
        <dbReference type="Proteomes" id="UP000298493"/>
    </source>
</evidence>
<protein>
    <submittedName>
        <fullName evidence="8">GroES-like protein</fullName>
    </submittedName>
</protein>
<evidence type="ECO:0000256" key="5">
    <source>
        <dbReference type="ARBA" id="ARBA00023002"/>
    </source>
</evidence>
<dbReference type="PANTHER" id="PTHR42940">
    <property type="entry name" value="ALCOHOL DEHYDROGENASE 1-RELATED"/>
    <property type="match status" value="1"/>
</dbReference>
<dbReference type="FunFam" id="3.40.50.720:FF:000039">
    <property type="entry name" value="Alcohol dehydrogenase AdhP"/>
    <property type="match status" value="1"/>
</dbReference>
<dbReference type="InterPro" id="IPR013154">
    <property type="entry name" value="ADH-like_N"/>
</dbReference>
<evidence type="ECO:0000313" key="8">
    <source>
        <dbReference type="EMBL" id="TID27551.1"/>
    </source>
</evidence>
<keyword evidence="5" id="KW-0560">Oxidoreductase</keyword>
<evidence type="ECO:0000256" key="2">
    <source>
        <dbReference type="ARBA" id="ARBA00008072"/>
    </source>
</evidence>
<accession>A0A4Z1PDH2</accession>
<organism evidence="8 9">
    <name type="scientific">Venturia nashicola</name>
    <dbReference type="NCBI Taxonomy" id="86259"/>
    <lineage>
        <taxon>Eukaryota</taxon>
        <taxon>Fungi</taxon>
        <taxon>Dikarya</taxon>
        <taxon>Ascomycota</taxon>
        <taxon>Pezizomycotina</taxon>
        <taxon>Dothideomycetes</taxon>
        <taxon>Pleosporomycetidae</taxon>
        <taxon>Venturiales</taxon>
        <taxon>Venturiaceae</taxon>
        <taxon>Venturia</taxon>
    </lineage>
</organism>
<comment type="caution">
    <text evidence="8">The sequence shown here is derived from an EMBL/GenBank/DDBJ whole genome shotgun (WGS) entry which is preliminary data.</text>
</comment>
<dbReference type="PANTHER" id="PTHR42940:SF8">
    <property type="entry name" value="VACUOLAR PROTEIN SORTING-ASSOCIATED PROTEIN 11"/>
    <property type="match status" value="1"/>
</dbReference>
<dbReference type="STRING" id="86259.A0A4Z1PDH2"/>
<evidence type="ECO:0000256" key="6">
    <source>
        <dbReference type="ARBA" id="ARBA00023027"/>
    </source>
</evidence>
<dbReference type="OrthoDB" id="256333at2759"/>
<feature type="domain" description="Enoyl reductase (ER)" evidence="7">
    <location>
        <begin position="12"/>
        <end position="350"/>
    </location>
</feature>
<dbReference type="Proteomes" id="UP000298493">
    <property type="component" value="Unassembled WGS sequence"/>
</dbReference>
<evidence type="ECO:0000256" key="4">
    <source>
        <dbReference type="ARBA" id="ARBA00022833"/>
    </source>
</evidence>
<dbReference type="AlphaFoldDB" id="A0A4Z1PDH2"/>
<dbReference type="GO" id="GO:0005737">
    <property type="term" value="C:cytoplasm"/>
    <property type="evidence" value="ECO:0007669"/>
    <property type="project" value="TreeGrafter"/>
</dbReference>
<comment type="similarity">
    <text evidence="2">Belongs to the zinc-containing alcohol dehydrogenase family.</text>
</comment>
<keyword evidence="9" id="KW-1185">Reference proteome</keyword>
<dbReference type="SMART" id="SM00829">
    <property type="entry name" value="PKS_ER"/>
    <property type="match status" value="1"/>
</dbReference>
<keyword evidence="6" id="KW-0520">NAD</keyword>
<dbReference type="Pfam" id="PF08240">
    <property type="entry name" value="ADH_N"/>
    <property type="match status" value="1"/>
</dbReference>
<proteinExistence type="inferred from homology"/>
<evidence type="ECO:0000256" key="3">
    <source>
        <dbReference type="ARBA" id="ARBA00022723"/>
    </source>
</evidence>
<gene>
    <name evidence="8" type="ORF">E6O75_ATG00318</name>
</gene>
<dbReference type="InterPro" id="IPR011032">
    <property type="entry name" value="GroES-like_sf"/>
</dbReference>
<dbReference type="InterPro" id="IPR020843">
    <property type="entry name" value="ER"/>
</dbReference>
<comment type="cofactor">
    <cofactor evidence="1">
        <name>Zn(2+)</name>
        <dbReference type="ChEBI" id="CHEBI:29105"/>
    </cofactor>
</comment>
<keyword evidence="3" id="KW-0479">Metal-binding</keyword>
<dbReference type="GO" id="GO:0046872">
    <property type="term" value="F:metal ion binding"/>
    <property type="evidence" value="ECO:0007669"/>
    <property type="project" value="UniProtKB-KW"/>
</dbReference>
<dbReference type="SUPFAM" id="SSF51735">
    <property type="entry name" value="NAD(P)-binding Rossmann-fold domains"/>
    <property type="match status" value="1"/>
</dbReference>
<dbReference type="Gene3D" id="3.90.180.10">
    <property type="entry name" value="Medium-chain alcohol dehydrogenases, catalytic domain"/>
    <property type="match status" value="1"/>
</dbReference>
<keyword evidence="4" id="KW-0862">Zinc</keyword>
<dbReference type="InterPro" id="IPR013149">
    <property type="entry name" value="ADH-like_C"/>
</dbReference>
<name>A0A4Z1PDH2_9PEZI</name>
<dbReference type="InterPro" id="IPR036291">
    <property type="entry name" value="NAD(P)-bd_dom_sf"/>
</dbReference>
<dbReference type="Gene3D" id="3.40.50.720">
    <property type="entry name" value="NAD(P)-binding Rossmann-like Domain"/>
    <property type="match status" value="1"/>
</dbReference>
<evidence type="ECO:0000259" key="7">
    <source>
        <dbReference type="SMART" id="SM00829"/>
    </source>
</evidence>
<evidence type="ECO:0000256" key="1">
    <source>
        <dbReference type="ARBA" id="ARBA00001947"/>
    </source>
</evidence>
<dbReference type="GO" id="GO:0004022">
    <property type="term" value="F:alcohol dehydrogenase (NAD+) activity"/>
    <property type="evidence" value="ECO:0007669"/>
    <property type="project" value="TreeGrafter"/>
</dbReference>
<reference evidence="8 9" key="1">
    <citation type="submission" date="2019-04" db="EMBL/GenBank/DDBJ databases">
        <title>High contiguity whole genome sequence and gene annotation resource for two Venturia nashicola isolates.</title>
        <authorList>
            <person name="Prokchorchik M."/>
            <person name="Won K."/>
            <person name="Lee Y."/>
            <person name="Choi E.D."/>
            <person name="Segonzac C."/>
            <person name="Sohn K.H."/>
        </authorList>
    </citation>
    <scope>NUCLEOTIDE SEQUENCE [LARGE SCALE GENOMIC DNA]</scope>
    <source>
        <strain evidence="8 9">PRI2</strain>
    </source>
</reference>